<name>A0A6G1Q8E7_CHAAH</name>
<reference evidence="3" key="2">
    <citation type="submission" date="2019-02" db="EMBL/GenBank/DDBJ databases">
        <title>Opniocepnalus argus Var Kimnra genome.</title>
        <authorList>
            <person name="Zhou C."/>
            <person name="Xiao S."/>
        </authorList>
    </citation>
    <scope>NUCLEOTIDE SEQUENCE [LARGE SCALE GENOMIC DNA]</scope>
</reference>
<gene>
    <name evidence="2" type="ORF">EXN66_Car014588</name>
</gene>
<reference evidence="2 3" key="1">
    <citation type="submission" date="2019-02" db="EMBL/GenBank/DDBJ databases">
        <title>Opniocepnalus argus genome.</title>
        <authorList>
            <person name="Zhou C."/>
            <person name="Xiao S."/>
        </authorList>
    </citation>
    <scope>NUCLEOTIDE SEQUENCE [LARGE SCALE GENOMIC DNA]</scope>
    <source>
        <strain evidence="2">OARG1902GOOAL</strain>
        <tissue evidence="2">Muscle</tissue>
    </source>
</reference>
<evidence type="ECO:0000313" key="3">
    <source>
        <dbReference type="Proteomes" id="UP000503349"/>
    </source>
</evidence>
<keyword evidence="3" id="KW-1185">Reference proteome</keyword>
<proteinExistence type="predicted"/>
<dbReference type="AlphaFoldDB" id="A0A6G1Q8E7"/>
<organism evidence="2 3">
    <name type="scientific">Channa argus</name>
    <name type="common">Northern snakehead</name>
    <name type="synonym">Ophicephalus argus</name>
    <dbReference type="NCBI Taxonomy" id="215402"/>
    <lineage>
        <taxon>Eukaryota</taxon>
        <taxon>Metazoa</taxon>
        <taxon>Chordata</taxon>
        <taxon>Craniata</taxon>
        <taxon>Vertebrata</taxon>
        <taxon>Euteleostomi</taxon>
        <taxon>Actinopterygii</taxon>
        <taxon>Neopterygii</taxon>
        <taxon>Teleostei</taxon>
        <taxon>Neoteleostei</taxon>
        <taxon>Acanthomorphata</taxon>
        <taxon>Anabantaria</taxon>
        <taxon>Anabantiformes</taxon>
        <taxon>Channoidei</taxon>
        <taxon>Channidae</taxon>
        <taxon>Channa</taxon>
    </lineage>
</organism>
<accession>A0A6G1Q8E7</accession>
<dbReference type="Proteomes" id="UP000503349">
    <property type="component" value="Chromosome 14"/>
</dbReference>
<sequence>MLELTDASSVPSNQNITVQTPDCIHGSRRDAAIVQTKKLKECKRKKEEEEGGRTLANHHACHHELSVNRRDVLLQTSSVRPWDRETGLLDTRYKNHSGQFRSRVDEDSSHFRCPDCCNKGEIGMGKSPMRWNKEMEIEEEIEKRGMKMISDEERTKAENQQEILSRNIPNKLFSPADSKCSSHQWRETFSERAETLPTYETGRDIYSYRINVEGKSTGCETLHCESCHRTYRPPQQNIRPWMIDPNIREVGVFDGFPPQHKLIDKGRNHNQFDGIKNKEPKRGSKKVMFDLESLRTLEQENNQGKDKWAEEARTSRHKEKDQNKRQKTKTQYTRQLKVKLNLNPLGKSKVHPKRKHKQNHSEKSSYKKNLQIGPVQYQGSGLVLGSSELPFKNPFSLSAAESIHTTSLPLLASAGSQLTGSSVSLQGGNVLLSTMSPAFNPLLSSGPAYSAAPNIAISGPNLASTGSLGSFGRQTGVGLMHTATSLLANTVQANPLQAGAIQSAPPQNSQAGALVLNLATNPSLNPEPIQFLSQSQMPDSSPLVGRLKSDPAQGPDLQTTNGLHQLPPESQVPQSTQNLPVQAQAPPDGLSGVTFRALGSGTDMENLSTNSQTEAGQVPGGSAYSMLTGGAALAEGPEVGVSGDNTEAANVSISSVSGSSPGDAPLLLHQEYLSEEGDSSPKRKLRLALPEKTSSRPPTAMEKKIR</sequence>
<feature type="region of interest" description="Disordered" evidence="1">
    <location>
        <begin position="263"/>
        <end position="370"/>
    </location>
</feature>
<feature type="region of interest" description="Disordered" evidence="1">
    <location>
        <begin position="526"/>
        <end position="622"/>
    </location>
</feature>
<feature type="region of interest" description="Disordered" evidence="1">
    <location>
        <begin position="652"/>
        <end position="706"/>
    </location>
</feature>
<feature type="compositionally biased region" description="Polar residues" evidence="1">
    <location>
        <begin position="603"/>
        <end position="615"/>
    </location>
</feature>
<protein>
    <submittedName>
        <fullName evidence="2">Uncharacterized protein</fullName>
    </submittedName>
</protein>
<feature type="compositionally biased region" description="Basic residues" evidence="1">
    <location>
        <begin position="348"/>
        <end position="358"/>
    </location>
</feature>
<feature type="compositionally biased region" description="Basic and acidic residues" evidence="1">
    <location>
        <begin position="275"/>
        <end position="324"/>
    </location>
</feature>
<dbReference type="EMBL" id="CM015725">
    <property type="protein sequence ID" value="KAF3698901.1"/>
    <property type="molecule type" value="Genomic_DNA"/>
</dbReference>
<evidence type="ECO:0000256" key="1">
    <source>
        <dbReference type="SAM" id="MobiDB-lite"/>
    </source>
</evidence>
<feature type="compositionally biased region" description="Polar residues" evidence="1">
    <location>
        <begin position="571"/>
        <end position="581"/>
    </location>
</feature>
<evidence type="ECO:0000313" key="2">
    <source>
        <dbReference type="EMBL" id="KAF3698901.1"/>
    </source>
</evidence>